<name>A0A8X6NSP7_NEPPI</name>
<accession>A0A8X6NSP7</accession>
<dbReference type="Proteomes" id="UP000887013">
    <property type="component" value="Unassembled WGS sequence"/>
</dbReference>
<evidence type="ECO:0000313" key="3">
    <source>
        <dbReference type="Proteomes" id="UP000887013"/>
    </source>
</evidence>
<dbReference type="EMBL" id="BMAW01013191">
    <property type="protein sequence ID" value="GFT32645.1"/>
    <property type="molecule type" value="Genomic_DNA"/>
</dbReference>
<organism evidence="2 3">
    <name type="scientific">Nephila pilipes</name>
    <name type="common">Giant wood spider</name>
    <name type="synonym">Nephila maculata</name>
    <dbReference type="NCBI Taxonomy" id="299642"/>
    <lineage>
        <taxon>Eukaryota</taxon>
        <taxon>Metazoa</taxon>
        <taxon>Ecdysozoa</taxon>
        <taxon>Arthropoda</taxon>
        <taxon>Chelicerata</taxon>
        <taxon>Arachnida</taxon>
        <taxon>Araneae</taxon>
        <taxon>Araneomorphae</taxon>
        <taxon>Entelegynae</taxon>
        <taxon>Araneoidea</taxon>
        <taxon>Nephilidae</taxon>
        <taxon>Nephila</taxon>
    </lineage>
</organism>
<sequence>MNSLKTPRRSKIQSHNHLCNIGNQRPKGNFPQSESFREKKKIAETWPPCCRGFSRQWEISVVVPHDDQRGRYRFLGALSPQHFIQSTVTFINEWRWHHHRRRLFLIFF</sequence>
<dbReference type="AlphaFoldDB" id="A0A8X6NSP7"/>
<feature type="compositionally biased region" description="Basic residues" evidence="1">
    <location>
        <begin position="1"/>
        <end position="14"/>
    </location>
</feature>
<proteinExistence type="predicted"/>
<comment type="caution">
    <text evidence="2">The sequence shown here is derived from an EMBL/GenBank/DDBJ whole genome shotgun (WGS) entry which is preliminary data.</text>
</comment>
<gene>
    <name evidence="2" type="ORF">NPIL_100181</name>
</gene>
<reference evidence="2" key="1">
    <citation type="submission" date="2020-08" db="EMBL/GenBank/DDBJ databases">
        <title>Multicomponent nature underlies the extraordinary mechanical properties of spider dragline silk.</title>
        <authorList>
            <person name="Kono N."/>
            <person name="Nakamura H."/>
            <person name="Mori M."/>
            <person name="Yoshida Y."/>
            <person name="Ohtoshi R."/>
            <person name="Malay A.D."/>
            <person name="Moran D.A.P."/>
            <person name="Tomita M."/>
            <person name="Numata K."/>
            <person name="Arakawa K."/>
        </authorList>
    </citation>
    <scope>NUCLEOTIDE SEQUENCE</scope>
</reference>
<keyword evidence="3" id="KW-1185">Reference proteome</keyword>
<evidence type="ECO:0000313" key="2">
    <source>
        <dbReference type="EMBL" id="GFT32645.1"/>
    </source>
</evidence>
<evidence type="ECO:0000256" key="1">
    <source>
        <dbReference type="SAM" id="MobiDB-lite"/>
    </source>
</evidence>
<feature type="region of interest" description="Disordered" evidence="1">
    <location>
        <begin position="1"/>
        <end position="34"/>
    </location>
</feature>
<protein>
    <submittedName>
        <fullName evidence="2">Uncharacterized protein</fullName>
    </submittedName>
</protein>